<evidence type="ECO:0000313" key="3">
    <source>
        <dbReference type="Proteomes" id="UP000830729"/>
    </source>
</evidence>
<dbReference type="GeneID" id="72186522"/>
<accession>A0A8U0HSI7</accession>
<keyword evidence="1" id="KW-0812">Transmembrane</keyword>
<gene>
    <name evidence="2" type="ORF">M0R89_14945</name>
</gene>
<sequence length="93" mass="10410">MDNQQTVERKAKMEAAEESTTDLAILASAASVALSWYQFFGRGNRMQGLFIGLWPPTILAFASYYNQKRMEEKLSAMGPGRIVSSIEQMLSSR</sequence>
<feature type="transmembrane region" description="Helical" evidence="1">
    <location>
        <begin position="21"/>
        <end position="40"/>
    </location>
</feature>
<reference evidence="2 3" key="1">
    <citation type="submission" date="2022-04" db="EMBL/GenBank/DDBJ databases">
        <title>Diverse halophilic archaea isolated from saline environments.</title>
        <authorList>
            <person name="Cui H.-L."/>
        </authorList>
    </citation>
    <scope>NUCLEOTIDE SEQUENCE [LARGE SCALE GENOMIC DNA]</scope>
    <source>
        <strain evidence="2 3">XZYJT49</strain>
    </source>
</reference>
<keyword evidence="3" id="KW-1185">Reference proteome</keyword>
<organism evidence="2 3">
    <name type="scientific">Halorussus limi</name>
    <dbReference type="NCBI Taxonomy" id="2938695"/>
    <lineage>
        <taxon>Archaea</taxon>
        <taxon>Methanobacteriati</taxon>
        <taxon>Methanobacteriota</taxon>
        <taxon>Stenosarchaea group</taxon>
        <taxon>Halobacteria</taxon>
        <taxon>Halobacteriales</taxon>
        <taxon>Haladaptataceae</taxon>
        <taxon>Halorussus</taxon>
    </lineage>
</organism>
<dbReference type="EMBL" id="CP096659">
    <property type="protein sequence ID" value="UPV73829.1"/>
    <property type="molecule type" value="Genomic_DNA"/>
</dbReference>
<dbReference type="RefSeq" id="WP_248649880.1">
    <property type="nucleotide sequence ID" value="NZ_CP096659.1"/>
</dbReference>
<dbReference type="Proteomes" id="UP000830729">
    <property type="component" value="Chromosome"/>
</dbReference>
<dbReference type="KEGG" id="halx:M0R89_14945"/>
<keyword evidence="1" id="KW-1133">Transmembrane helix</keyword>
<keyword evidence="1" id="KW-0472">Membrane</keyword>
<name>A0A8U0HSI7_9EURY</name>
<evidence type="ECO:0000313" key="2">
    <source>
        <dbReference type="EMBL" id="UPV73829.1"/>
    </source>
</evidence>
<dbReference type="AlphaFoldDB" id="A0A8U0HSI7"/>
<protein>
    <submittedName>
        <fullName evidence="2">Uncharacterized protein</fullName>
    </submittedName>
</protein>
<proteinExistence type="predicted"/>
<feature type="transmembrane region" description="Helical" evidence="1">
    <location>
        <begin position="46"/>
        <end position="65"/>
    </location>
</feature>
<evidence type="ECO:0000256" key="1">
    <source>
        <dbReference type="SAM" id="Phobius"/>
    </source>
</evidence>